<dbReference type="PANTHER" id="PTHR34220:SF7">
    <property type="entry name" value="SENSOR HISTIDINE KINASE YPDA"/>
    <property type="match status" value="1"/>
</dbReference>
<dbReference type="PROSITE" id="PS50109">
    <property type="entry name" value="HIS_KIN"/>
    <property type="match status" value="1"/>
</dbReference>
<comment type="caution">
    <text evidence="15">The sequence shown here is derived from an EMBL/GenBank/DDBJ whole genome shotgun (WGS) entry which is preliminary data.</text>
</comment>
<keyword evidence="11 12" id="KW-0472">Membrane</keyword>
<dbReference type="Gene3D" id="3.30.565.10">
    <property type="entry name" value="Histidine kinase-like ATPase, C-terminal domain"/>
    <property type="match status" value="1"/>
</dbReference>
<evidence type="ECO:0000256" key="6">
    <source>
        <dbReference type="ARBA" id="ARBA00022679"/>
    </source>
</evidence>
<dbReference type="InterPro" id="IPR004358">
    <property type="entry name" value="Sig_transdc_His_kin-like_C"/>
</dbReference>
<dbReference type="PANTHER" id="PTHR34220">
    <property type="entry name" value="SENSOR HISTIDINE KINASE YPDA"/>
    <property type="match status" value="1"/>
</dbReference>
<keyword evidence="10" id="KW-0902">Two-component regulatory system</keyword>
<gene>
    <name evidence="15" type="ORF">ACFQMJ_32835</name>
</gene>
<sequence>MKIRNKLSVLIAGIIAVTFAFTFLVQQYAFSIYDRQLYDKSSQVLNLSSAAIETKLARIEQMSYDVIADIQLQSQLLAIKNTESEYDLHIMRQRVIDRLLTYAGSEPSIYSIQLFDSRGAEHGAGNVARVEPAKIERIQRTTREAEGDMRWFFPDATDPALVSAREIRSFSDTNFDLEFLGTLLIRVNIGKIAQQFSASEGDLILFAGEEIIYPREPLFSPREALGSIRSSKGYFTRKLADHTYFISYSRSAGTGWTYLNITPFNQIFERVIFIKELVVIVFVAIFALMIPLGIRFSRSLTRPIDNLIARMKLAEKGNFAEAHLPSADDSPMSMDEMGLLHRTFRLMVERINTLITENYAHRLLIKETEFKALQAQINPHFLYNTLESINWIAKVNKQAQISSMVESLAFLLRNSISMKEEILTLGEELEGVESYVTIQRFRFDDRLIFELNVPEDLLGQRLPKLTLQPLLENAIHYALEPAIGQSRIVVRAEPADDELLVFVEDDGPGMPADTLERLRSGELRPRGKGIGLLNIDKRIKLAFGDRYGLRIESEPGRGTRVIVALPREKEE</sequence>
<dbReference type="GO" id="GO:0004673">
    <property type="term" value="F:protein histidine kinase activity"/>
    <property type="evidence" value="ECO:0007669"/>
    <property type="project" value="UniProtKB-EC"/>
</dbReference>
<keyword evidence="7" id="KW-0547">Nucleotide-binding</keyword>
<evidence type="ECO:0000313" key="16">
    <source>
        <dbReference type="Proteomes" id="UP001596378"/>
    </source>
</evidence>
<evidence type="ECO:0000259" key="14">
    <source>
        <dbReference type="PROSITE" id="PS50885"/>
    </source>
</evidence>
<evidence type="ECO:0000256" key="10">
    <source>
        <dbReference type="ARBA" id="ARBA00023012"/>
    </source>
</evidence>
<dbReference type="Proteomes" id="UP001596378">
    <property type="component" value="Unassembled WGS sequence"/>
</dbReference>
<evidence type="ECO:0000256" key="3">
    <source>
        <dbReference type="ARBA" id="ARBA00012438"/>
    </source>
</evidence>
<comment type="catalytic activity">
    <reaction evidence="1">
        <text>ATP + protein L-histidine = ADP + protein N-phospho-L-histidine.</text>
        <dbReference type="EC" id="2.7.13.3"/>
    </reaction>
</comment>
<evidence type="ECO:0000256" key="1">
    <source>
        <dbReference type="ARBA" id="ARBA00000085"/>
    </source>
</evidence>
<dbReference type="EC" id="2.7.13.3" evidence="3"/>
<evidence type="ECO:0000256" key="4">
    <source>
        <dbReference type="ARBA" id="ARBA00022475"/>
    </source>
</evidence>
<dbReference type="InterPro" id="IPR010559">
    <property type="entry name" value="Sig_transdc_His_kin_internal"/>
</dbReference>
<evidence type="ECO:0000256" key="12">
    <source>
        <dbReference type="SAM" id="Phobius"/>
    </source>
</evidence>
<dbReference type="Pfam" id="PF06580">
    <property type="entry name" value="His_kinase"/>
    <property type="match status" value="1"/>
</dbReference>
<evidence type="ECO:0000313" key="15">
    <source>
        <dbReference type="EMBL" id="MFC7153336.1"/>
    </source>
</evidence>
<protein>
    <recommendedName>
        <fullName evidence="3">histidine kinase</fullName>
        <ecNumber evidence="3">2.7.13.3</ecNumber>
    </recommendedName>
</protein>
<name>A0ABW2FJM7_9BACL</name>
<dbReference type="InterPro" id="IPR005467">
    <property type="entry name" value="His_kinase_dom"/>
</dbReference>
<feature type="transmembrane region" description="Helical" evidence="12">
    <location>
        <begin position="272"/>
        <end position="294"/>
    </location>
</feature>
<dbReference type="Pfam" id="PF02518">
    <property type="entry name" value="HATPase_c"/>
    <property type="match status" value="1"/>
</dbReference>
<reference evidence="16" key="1">
    <citation type="journal article" date="2019" name="Int. J. Syst. Evol. Microbiol.">
        <title>The Global Catalogue of Microorganisms (GCM) 10K type strain sequencing project: providing services to taxonomists for standard genome sequencing and annotation.</title>
        <authorList>
            <consortium name="The Broad Institute Genomics Platform"/>
            <consortium name="The Broad Institute Genome Sequencing Center for Infectious Disease"/>
            <person name="Wu L."/>
            <person name="Ma J."/>
        </authorList>
    </citation>
    <scope>NUCLEOTIDE SEQUENCE [LARGE SCALE GENOMIC DNA]</scope>
    <source>
        <strain evidence="16">KCTC 12907</strain>
    </source>
</reference>
<accession>A0ABW2FJM7</accession>
<feature type="domain" description="Histidine kinase" evidence="13">
    <location>
        <begin position="467"/>
        <end position="569"/>
    </location>
</feature>
<evidence type="ECO:0000256" key="5">
    <source>
        <dbReference type="ARBA" id="ARBA00022553"/>
    </source>
</evidence>
<evidence type="ECO:0000259" key="13">
    <source>
        <dbReference type="PROSITE" id="PS50109"/>
    </source>
</evidence>
<evidence type="ECO:0000256" key="7">
    <source>
        <dbReference type="ARBA" id="ARBA00022741"/>
    </source>
</evidence>
<dbReference type="PROSITE" id="PS50885">
    <property type="entry name" value="HAMP"/>
    <property type="match status" value="1"/>
</dbReference>
<organism evidence="15 16">
    <name type="scientific">Cohnella cellulosilytica</name>
    <dbReference type="NCBI Taxonomy" id="986710"/>
    <lineage>
        <taxon>Bacteria</taxon>
        <taxon>Bacillati</taxon>
        <taxon>Bacillota</taxon>
        <taxon>Bacilli</taxon>
        <taxon>Bacillales</taxon>
        <taxon>Paenibacillaceae</taxon>
        <taxon>Cohnella</taxon>
    </lineage>
</organism>
<dbReference type="PRINTS" id="PR00344">
    <property type="entry name" value="BCTRLSENSOR"/>
</dbReference>
<dbReference type="Gene3D" id="6.10.340.10">
    <property type="match status" value="1"/>
</dbReference>
<evidence type="ECO:0000256" key="8">
    <source>
        <dbReference type="ARBA" id="ARBA00022777"/>
    </source>
</evidence>
<evidence type="ECO:0000256" key="11">
    <source>
        <dbReference type="ARBA" id="ARBA00023136"/>
    </source>
</evidence>
<comment type="subcellular location">
    <subcellularLocation>
        <location evidence="2">Cell membrane</location>
        <topology evidence="2">Multi-pass membrane protein</topology>
    </subcellularLocation>
</comment>
<keyword evidence="9" id="KW-0067">ATP-binding</keyword>
<dbReference type="EMBL" id="JBHTAI010000033">
    <property type="protein sequence ID" value="MFC7153336.1"/>
    <property type="molecule type" value="Genomic_DNA"/>
</dbReference>
<dbReference type="InterPro" id="IPR003594">
    <property type="entry name" value="HATPase_dom"/>
</dbReference>
<dbReference type="SUPFAM" id="SSF55874">
    <property type="entry name" value="ATPase domain of HSP90 chaperone/DNA topoisomerase II/histidine kinase"/>
    <property type="match status" value="1"/>
</dbReference>
<keyword evidence="6 15" id="KW-0808">Transferase</keyword>
<keyword evidence="12" id="KW-0812">Transmembrane</keyword>
<dbReference type="RefSeq" id="WP_378052380.1">
    <property type="nucleotide sequence ID" value="NZ_JBHMDN010000048.1"/>
</dbReference>
<dbReference type="InterPro" id="IPR003660">
    <property type="entry name" value="HAMP_dom"/>
</dbReference>
<feature type="domain" description="HAMP" evidence="14">
    <location>
        <begin position="298"/>
        <end position="356"/>
    </location>
</feature>
<keyword evidence="12" id="KW-1133">Transmembrane helix</keyword>
<proteinExistence type="predicted"/>
<evidence type="ECO:0000256" key="9">
    <source>
        <dbReference type="ARBA" id="ARBA00022840"/>
    </source>
</evidence>
<evidence type="ECO:0000256" key="2">
    <source>
        <dbReference type="ARBA" id="ARBA00004651"/>
    </source>
</evidence>
<keyword evidence="16" id="KW-1185">Reference proteome</keyword>
<dbReference type="InterPro" id="IPR050640">
    <property type="entry name" value="Bact_2-comp_sensor_kinase"/>
</dbReference>
<keyword evidence="5" id="KW-0597">Phosphoprotein</keyword>
<keyword evidence="8 15" id="KW-0418">Kinase</keyword>
<dbReference type="InterPro" id="IPR036890">
    <property type="entry name" value="HATPase_C_sf"/>
</dbReference>
<dbReference type="SMART" id="SM00387">
    <property type="entry name" value="HATPase_c"/>
    <property type="match status" value="1"/>
</dbReference>
<keyword evidence="4" id="KW-1003">Cell membrane</keyword>